<feature type="region of interest" description="Disordered" evidence="2">
    <location>
        <begin position="146"/>
        <end position="210"/>
    </location>
</feature>
<feature type="compositionally biased region" description="Basic and acidic residues" evidence="2">
    <location>
        <begin position="401"/>
        <end position="413"/>
    </location>
</feature>
<comment type="caution">
    <text evidence="3">The sequence shown here is derived from an EMBL/GenBank/DDBJ whole genome shotgun (WGS) entry which is preliminary data.</text>
</comment>
<feature type="region of interest" description="Disordered" evidence="2">
    <location>
        <begin position="388"/>
        <end position="424"/>
    </location>
</feature>
<feature type="compositionally biased region" description="Polar residues" evidence="2">
    <location>
        <begin position="415"/>
        <end position="424"/>
    </location>
</feature>
<gene>
    <name evidence="3" type="ORF">PBS003_LOCUS8402</name>
</gene>
<dbReference type="AlphaFoldDB" id="A0AAU9LC52"/>
<feature type="coiled-coil region" evidence="1">
    <location>
        <begin position="78"/>
        <end position="111"/>
    </location>
</feature>
<evidence type="ECO:0000313" key="4">
    <source>
        <dbReference type="Proteomes" id="UP001160483"/>
    </source>
</evidence>
<evidence type="ECO:0008006" key="5">
    <source>
        <dbReference type="Google" id="ProtNLM"/>
    </source>
</evidence>
<feature type="compositionally biased region" description="Low complexity" evidence="2">
    <location>
        <begin position="388"/>
        <end position="399"/>
    </location>
</feature>
<dbReference type="Proteomes" id="UP001160483">
    <property type="component" value="Unassembled WGS sequence"/>
</dbReference>
<evidence type="ECO:0000256" key="2">
    <source>
        <dbReference type="SAM" id="MobiDB-lite"/>
    </source>
</evidence>
<organism evidence="3 4">
    <name type="scientific">Peronospora belbahrii</name>
    <dbReference type="NCBI Taxonomy" id="622444"/>
    <lineage>
        <taxon>Eukaryota</taxon>
        <taxon>Sar</taxon>
        <taxon>Stramenopiles</taxon>
        <taxon>Oomycota</taxon>
        <taxon>Peronosporomycetes</taxon>
        <taxon>Peronosporales</taxon>
        <taxon>Peronosporaceae</taxon>
        <taxon>Peronospora</taxon>
    </lineage>
</organism>
<evidence type="ECO:0000256" key="1">
    <source>
        <dbReference type="SAM" id="Coils"/>
    </source>
</evidence>
<name>A0AAU9LC52_9STRA</name>
<reference evidence="3" key="1">
    <citation type="submission" date="2021-11" db="EMBL/GenBank/DDBJ databases">
        <authorList>
            <person name="Islam A."/>
            <person name="Islam S."/>
            <person name="Flora M.S."/>
            <person name="Rahman M."/>
            <person name="Ziaur R.M."/>
            <person name="Epstein J.H."/>
            <person name="Hassan M."/>
            <person name="Klassen M."/>
            <person name="Woodard K."/>
            <person name="Webb A."/>
            <person name="Webby R.J."/>
            <person name="El Zowalaty M.E."/>
        </authorList>
    </citation>
    <scope>NUCLEOTIDE SEQUENCE</scope>
    <source>
        <strain evidence="3">Pbs3</strain>
    </source>
</reference>
<proteinExistence type="predicted"/>
<protein>
    <recommendedName>
        <fullName evidence="5">Myb-like domain-containing protein</fullName>
    </recommendedName>
</protein>
<dbReference type="EMBL" id="CAKKTJ010000330">
    <property type="protein sequence ID" value="CAH0481797.1"/>
    <property type="molecule type" value="Genomic_DNA"/>
</dbReference>
<evidence type="ECO:0000313" key="3">
    <source>
        <dbReference type="EMBL" id="CAH0481797.1"/>
    </source>
</evidence>
<accession>A0AAU9LC52</accession>
<sequence>MSTTEPEELQGEPRWSSIRYAPHPLPAKWSSIIDEKLTLLVTQSTASGERFPVGVNWLEVSRVVRRSPVDCVKRYAFLHDVREQYEALEGEQEGVEEIKELEEELEEFLLESGDEYTDEQSLSNFVTPVTSPKLQSVDTFEAFVRSRSTSPDSPPPFAVTRPAAKQPGTDVTGGSPFRWESLVSDPNYTAPMLNSPPSLHQKQRTRSGYDVKNDESREIFLVSSRRISPQGSISPSYSEGQGDEMEANANYTASVLAHAFKGLKLGAVPRHLGSPLIGSPRLSRKISNIEYPFLKEEDISTRESVPSSSFHGIGGYEARAAAAPFLNDAYKADDAAAGDLQRQMNARLMRMSAMSSLHGDNPFSGSITQSALEDAFLDMAGSRLDASSVLLSSSASPEAEPQDRFKQQIEMDRTGAQNSTSKLT</sequence>
<keyword evidence="1" id="KW-0175">Coiled coil</keyword>